<dbReference type="InterPro" id="IPR050134">
    <property type="entry name" value="NAD-dep_sirtuin_deacylases"/>
</dbReference>
<dbReference type="OrthoDB" id="424302at2759"/>
<dbReference type="InterPro" id="IPR026591">
    <property type="entry name" value="Sirtuin_cat_small_dom_sf"/>
</dbReference>
<dbReference type="GO" id="GO:0005634">
    <property type="term" value="C:nucleus"/>
    <property type="evidence" value="ECO:0007669"/>
    <property type="project" value="TreeGrafter"/>
</dbReference>
<keyword evidence="3" id="KW-0808">Transferase</keyword>
<dbReference type="GO" id="GO:0046872">
    <property type="term" value="F:metal ion binding"/>
    <property type="evidence" value="ECO:0007669"/>
    <property type="project" value="UniProtKB-KW"/>
</dbReference>
<sequence length="299" mass="32310">MYPDISAPSNDMAAFRTVLASSRRIIAIAGAGLSAASGIPTFRGAGGMWRKHDALSLATMAAFRDSPSRIWQFYHYRRETALEAHPNAAHHALAELTIPTFREKIAPGSAFTLVTQNVDALSPTALETVLAHTGATLSDEEKHVALIEMDGRIFDVVCTAYECKHREEIRDSPLSPALAGTEELVAAGAKEPDIPHEDLPRCRKCGALARPGVVWFGEIPHRVDEILSLVDSADLCLVVGTSSTVHPAARFARQVREHGGKVAVFNIDRTKRDTDADFLFLGPCEMSLTEALSVPSDSA</sequence>
<dbReference type="EMBL" id="KV722520">
    <property type="protein sequence ID" value="OCH86602.1"/>
    <property type="molecule type" value="Genomic_DNA"/>
</dbReference>
<dbReference type="PANTHER" id="PTHR11085">
    <property type="entry name" value="NAD-DEPENDENT PROTEIN DEACYLASE SIRTUIN-5, MITOCHONDRIAL-RELATED"/>
    <property type="match status" value="1"/>
</dbReference>
<evidence type="ECO:0000256" key="5">
    <source>
        <dbReference type="ARBA" id="ARBA00023128"/>
    </source>
</evidence>
<evidence type="ECO:0000259" key="7">
    <source>
        <dbReference type="PROSITE" id="PS50305"/>
    </source>
</evidence>
<keyword evidence="9" id="KW-1185">Reference proteome</keyword>
<accession>A0A8E2ATV8</accession>
<reference evidence="8 9" key="1">
    <citation type="submission" date="2016-07" db="EMBL/GenBank/DDBJ databases">
        <title>Draft genome of the white-rot fungus Obba rivulosa 3A-2.</title>
        <authorList>
            <consortium name="DOE Joint Genome Institute"/>
            <person name="Miettinen O."/>
            <person name="Riley R."/>
            <person name="Acob R."/>
            <person name="Barry K."/>
            <person name="Cullen D."/>
            <person name="De Vries R."/>
            <person name="Hainaut M."/>
            <person name="Hatakka A."/>
            <person name="Henrissat B."/>
            <person name="Hilden K."/>
            <person name="Kuo R."/>
            <person name="Labutti K."/>
            <person name="Lipzen A."/>
            <person name="Makela M.R."/>
            <person name="Sandor L."/>
            <person name="Spatafora J.W."/>
            <person name="Grigoriev I.V."/>
            <person name="Hibbett D.S."/>
        </authorList>
    </citation>
    <scope>NUCLEOTIDE SEQUENCE [LARGE SCALE GENOMIC DNA]</scope>
    <source>
        <strain evidence="8 9">3A-2</strain>
    </source>
</reference>
<feature type="binding site" evidence="6">
    <location>
        <position position="205"/>
    </location>
    <ligand>
        <name>Zn(2+)</name>
        <dbReference type="ChEBI" id="CHEBI:29105"/>
    </ligand>
</feature>
<proteinExistence type="inferred from homology"/>
<keyword evidence="5" id="KW-0496">Mitochondrion</keyword>
<evidence type="ECO:0000256" key="3">
    <source>
        <dbReference type="ARBA" id="ARBA00022679"/>
    </source>
</evidence>
<comment type="caution">
    <text evidence="6">Lacks conserved residue(s) required for the propagation of feature annotation.</text>
</comment>
<evidence type="ECO:0000256" key="2">
    <source>
        <dbReference type="ARBA" id="ARBA00006924"/>
    </source>
</evidence>
<evidence type="ECO:0000256" key="1">
    <source>
        <dbReference type="ARBA" id="ARBA00004173"/>
    </source>
</evidence>
<comment type="subcellular location">
    <subcellularLocation>
        <location evidence="1">Mitochondrion</location>
    </subcellularLocation>
</comment>
<dbReference type="GO" id="GO:0005739">
    <property type="term" value="C:mitochondrion"/>
    <property type="evidence" value="ECO:0007669"/>
    <property type="project" value="UniProtKB-SubCell"/>
</dbReference>
<dbReference type="SUPFAM" id="SSF52467">
    <property type="entry name" value="DHS-like NAD/FAD-binding domain"/>
    <property type="match status" value="1"/>
</dbReference>
<dbReference type="PANTHER" id="PTHR11085:SF10">
    <property type="entry name" value="NAD-DEPENDENT PROTEIN DEACYLASE SIRTUIN-5, MITOCHONDRIAL-RELATED"/>
    <property type="match status" value="1"/>
</dbReference>
<feature type="binding site" evidence="6">
    <location>
        <position position="202"/>
    </location>
    <ligand>
        <name>Zn(2+)</name>
        <dbReference type="ChEBI" id="CHEBI:29105"/>
    </ligand>
</feature>
<feature type="binding site" evidence="6">
    <location>
        <position position="163"/>
    </location>
    <ligand>
        <name>Zn(2+)</name>
        <dbReference type="ChEBI" id="CHEBI:29105"/>
    </ligand>
</feature>
<keyword evidence="6" id="KW-0479">Metal-binding</keyword>
<dbReference type="AlphaFoldDB" id="A0A8E2ATV8"/>
<evidence type="ECO:0000313" key="9">
    <source>
        <dbReference type="Proteomes" id="UP000250043"/>
    </source>
</evidence>
<comment type="similarity">
    <text evidence="2">Belongs to the sirtuin family. Class I subfamily.</text>
</comment>
<gene>
    <name evidence="8" type="ORF">OBBRIDRAFT_737715</name>
</gene>
<organism evidence="8 9">
    <name type="scientific">Obba rivulosa</name>
    <dbReference type="NCBI Taxonomy" id="1052685"/>
    <lineage>
        <taxon>Eukaryota</taxon>
        <taxon>Fungi</taxon>
        <taxon>Dikarya</taxon>
        <taxon>Basidiomycota</taxon>
        <taxon>Agaricomycotina</taxon>
        <taxon>Agaricomycetes</taxon>
        <taxon>Polyporales</taxon>
        <taxon>Gelatoporiaceae</taxon>
        <taxon>Obba</taxon>
    </lineage>
</organism>
<dbReference type="PROSITE" id="PS50305">
    <property type="entry name" value="SIRTUIN"/>
    <property type="match status" value="1"/>
</dbReference>
<dbReference type="InterPro" id="IPR026590">
    <property type="entry name" value="Ssirtuin_cat_dom"/>
</dbReference>
<dbReference type="GO" id="GO:0017136">
    <property type="term" value="F:histone deacetylase activity, NAD-dependent"/>
    <property type="evidence" value="ECO:0007669"/>
    <property type="project" value="TreeGrafter"/>
</dbReference>
<dbReference type="GO" id="GO:0070403">
    <property type="term" value="F:NAD+ binding"/>
    <property type="evidence" value="ECO:0007669"/>
    <property type="project" value="InterPro"/>
</dbReference>
<protein>
    <submittedName>
        <fullName evidence="8">DHS-like NAD/FAD-binding domain-containing protein</fullName>
    </submittedName>
</protein>
<evidence type="ECO:0000313" key="8">
    <source>
        <dbReference type="EMBL" id="OCH86602.1"/>
    </source>
</evidence>
<name>A0A8E2ATV8_9APHY</name>
<dbReference type="Pfam" id="PF02146">
    <property type="entry name" value="SIR2"/>
    <property type="match status" value="1"/>
</dbReference>
<keyword evidence="4" id="KW-0520">NAD</keyword>
<feature type="binding site" evidence="6">
    <location>
        <position position="158"/>
    </location>
    <ligand>
        <name>Zn(2+)</name>
        <dbReference type="ChEBI" id="CHEBI:29105"/>
    </ligand>
</feature>
<dbReference type="InterPro" id="IPR003000">
    <property type="entry name" value="Sirtuin"/>
</dbReference>
<evidence type="ECO:0000256" key="4">
    <source>
        <dbReference type="ARBA" id="ARBA00023027"/>
    </source>
</evidence>
<keyword evidence="6" id="KW-0862">Zinc</keyword>
<feature type="domain" description="Deacetylase sirtuin-type" evidence="7">
    <location>
        <begin position="5"/>
        <end position="299"/>
    </location>
</feature>
<evidence type="ECO:0000256" key="6">
    <source>
        <dbReference type="PROSITE-ProRule" id="PRU00236"/>
    </source>
</evidence>
<dbReference type="InterPro" id="IPR029035">
    <property type="entry name" value="DHS-like_NAD/FAD-binding_dom"/>
</dbReference>
<dbReference type="Gene3D" id="3.40.50.1220">
    <property type="entry name" value="TPP-binding domain"/>
    <property type="match status" value="1"/>
</dbReference>
<dbReference type="Gene3D" id="3.30.1600.10">
    <property type="entry name" value="SIR2/SIRT2 'Small Domain"/>
    <property type="match status" value="1"/>
</dbReference>
<dbReference type="Proteomes" id="UP000250043">
    <property type="component" value="Unassembled WGS sequence"/>
</dbReference>